<dbReference type="PANTHER" id="PTHR11439">
    <property type="entry name" value="GAG-POL-RELATED RETROTRANSPOSON"/>
    <property type="match status" value="1"/>
</dbReference>
<proteinExistence type="predicted"/>
<feature type="compositionally biased region" description="Acidic residues" evidence="1">
    <location>
        <begin position="612"/>
        <end position="621"/>
    </location>
</feature>
<dbReference type="AlphaFoldDB" id="A0A6L2JUN6"/>
<accession>A0A6L2JUN6</accession>
<feature type="domain" description="Reverse transcriptase Ty1/copia-type" evidence="2">
    <location>
        <begin position="213"/>
        <end position="320"/>
    </location>
</feature>
<feature type="compositionally biased region" description="Acidic residues" evidence="1">
    <location>
        <begin position="559"/>
        <end position="603"/>
    </location>
</feature>
<name>A0A6L2JUN6_TANCI</name>
<gene>
    <name evidence="3" type="ORF">Tci_012741</name>
</gene>
<protein>
    <submittedName>
        <fullName evidence="3">Ribonuclease H-like domain-containing protein</fullName>
    </submittedName>
</protein>
<evidence type="ECO:0000259" key="2">
    <source>
        <dbReference type="Pfam" id="PF07727"/>
    </source>
</evidence>
<dbReference type="PANTHER" id="PTHR11439:SF524">
    <property type="entry name" value="RNA-DIRECTED DNA POLYMERASE, PROTEIN KINASE RLK-PELLE-DLSV FAMILY"/>
    <property type="match status" value="1"/>
</dbReference>
<reference evidence="3" key="1">
    <citation type="journal article" date="2019" name="Sci. Rep.">
        <title>Draft genome of Tanacetum cinerariifolium, the natural source of mosquito coil.</title>
        <authorList>
            <person name="Yamashiro T."/>
            <person name="Shiraishi A."/>
            <person name="Satake H."/>
            <person name="Nakayama K."/>
        </authorList>
    </citation>
    <scope>NUCLEOTIDE SEQUENCE</scope>
</reference>
<evidence type="ECO:0000256" key="1">
    <source>
        <dbReference type="SAM" id="MobiDB-lite"/>
    </source>
</evidence>
<dbReference type="Pfam" id="PF07727">
    <property type="entry name" value="RVT_2"/>
    <property type="match status" value="1"/>
</dbReference>
<evidence type="ECO:0000313" key="3">
    <source>
        <dbReference type="EMBL" id="GEU40763.1"/>
    </source>
</evidence>
<dbReference type="SUPFAM" id="SSF56672">
    <property type="entry name" value="DNA/RNA polymerases"/>
    <property type="match status" value="1"/>
</dbReference>
<dbReference type="EMBL" id="BKCJ010001347">
    <property type="protein sequence ID" value="GEU40763.1"/>
    <property type="molecule type" value="Genomic_DNA"/>
</dbReference>
<sequence>MLKHSVHQSMFRHDILGAVPCVLPSAFSTMVNQDSTWNMDTSALSHLNSHTSNLNTVYNKCLYPSACVGDGKSIHVTNIGHSILPTLNRPLHLHNALITPNIIKIFIFVRQFTGDNDCTVEFNAFGFSVKDFLTSHILLRCDSSGDLYPVTSPSPTPHALFSVSPGTWHQRRGHPGEESHVAYLPLPKSPSVALSDPHWRDVMYDEYNSLIKNDTWILIPKLPNVNVVRSMWLFRHKYHADGSLSRYKARLVANGRNQQYGVDCSDTFSLVVKPATIRTVLSLALAWNWPVHQLDVKNAFLNGDLTETVYMYQPSGFVDSRFPHHVTLSRSSAEAEYRGVANVVAEIAWIQNLLRELHNPLFTATLVYCDNVSTVYMSTNPVQYQRTKHIEIDIHFVHDMVARGQDRKPSPYDIAKIYEKHETIIALEGPFTAHTTDYLADGIYPTWSTFVKTYIVARTQGDLNFKRLKKVQEKMSNGILVSSKVNKLQVMGTLDGRILKSYHYKDLHALYFGILAMSSDNAQSTVTYMSTSSDSDGPSWGIPLMNAELKHPEYHASSDDDIQVEDDDEDPEEDPNEEHEPIDDDEDPEEDPNEEHELEDEDTKEPTKGSDETEPFEEDETAVTPPPSRHRGERISFRPQTPMAASTKALIDAFAVGSSLFPLPPTNPAYDQELLGHMTAMIRMRDDIPEEDMPPLRRFVFTTPPPGCDVAESFAAAARAPRGQYDIVDTVEAGQGLIRSPSHDTQTIPRAADRAEDVGYVRALQAFEQRMMTSIEEVNLRVSYKVQVRRQESKYFYTQLHDAQTDRKDIRLKIDVVRGQRTAYETKLQEVHQAYLSSEARNKELLARIETLETHVSRIEWKSQSAKDLIVTLMMCIHALEARARTDVVEDANSSC</sequence>
<organism evidence="3">
    <name type="scientific">Tanacetum cinerariifolium</name>
    <name type="common">Dalmatian daisy</name>
    <name type="synonym">Chrysanthemum cinerariifolium</name>
    <dbReference type="NCBI Taxonomy" id="118510"/>
    <lineage>
        <taxon>Eukaryota</taxon>
        <taxon>Viridiplantae</taxon>
        <taxon>Streptophyta</taxon>
        <taxon>Embryophyta</taxon>
        <taxon>Tracheophyta</taxon>
        <taxon>Spermatophyta</taxon>
        <taxon>Magnoliopsida</taxon>
        <taxon>eudicotyledons</taxon>
        <taxon>Gunneridae</taxon>
        <taxon>Pentapetalae</taxon>
        <taxon>asterids</taxon>
        <taxon>campanulids</taxon>
        <taxon>Asterales</taxon>
        <taxon>Asteraceae</taxon>
        <taxon>Asteroideae</taxon>
        <taxon>Anthemideae</taxon>
        <taxon>Anthemidinae</taxon>
        <taxon>Tanacetum</taxon>
    </lineage>
</organism>
<dbReference type="InterPro" id="IPR043502">
    <property type="entry name" value="DNA/RNA_pol_sf"/>
</dbReference>
<feature type="region of interest" description="Disordered" evidence="1">
    <location>
        <begin position="558"/>
        <end position="640"/>
    </location>
</feature>
<dbReference type="CDD" id="cd09272">
    <property type="entry name" value="RNase_HI_RT_Ty1"/>
    <property type="match status" value="1"/>
</dbReference>
<dbReference type="InterPro" id="IPR013103">
    <property type="entry name" value="RVT_2"/>
</dbReference>
<comment type="caution">
    <text evidence="3">The sequence shown here is derived from an EMBL/GenBank/DDBJ whole genome shotgun (WGS) entry which is preliminary data.</text>
</comment>